<dbReference type="InterPro" id="IPR011990">
    <property type="entry name" value="TPR-like_helical_dom_sf"/>
</dbReference>
<dbReference type="Pfam" id="PF13374">
    <property type="entry name" value="TPR_10"/>
    <property type="match status" value="1"/>
</dbReference>
<organism evidence="3 4">
    <name type="scientific">Aphanomyces euteiches</name>
    <dbReference type="NCBI Taxonomy" id="100861"/>
    <lineage>
        <taxon>Eukaryota</taxon>
        <taxon>Sar</taxon>
        <taxon>Stramenopiles</taxon>
        <taxon>Oomycota</taxon>
        <taxon>Saprolegniomycetes</taxon>
        <taxon>Saprolegniales</taxon>
        <taxon>Verrucalvaceae</taxon>
        <taxon>Aphanomyces</taxon>
    </lineage>
</organism>
<evidence type="ECO:0000256" key="2">
    <source>
        <dbReference type="ARBA" id="ARBA00022803"/>
    </source>
</evidence>
<dbReference type="VEuPathDB" id="FungiDB:AeMF1_002793"/>
<dbReference type="PANTHER" id="PTHR45641:SF19">
    <property type="entry name" value="NEPHROCYSTIN-3"/>
    <property type="match status" value="1"/>
</dbReference>
<proteinExistence type="predicted"/>
<evidence type="ECO:0000313" key="3">
    <source>
        <dbReference type="EMBL" id="KAF0735643.1"/>
    </source>
</evidence>
<dbReference type="Proteomes" id="UP000481153">
    <property type="component" value="Unassembled WGS sequence"/>
</dbReference>
<evidence type="ECO:0000256" key="1">
    <source>
        <dbReference type="ARBA" id="ARBA00022737"/>
    </source>
</evidence>
<dbReference type="Pfam" id="PF13424">
    <property type="entry name" value="TPR_12"/>
    <property type="match status" value="2"/>
</dbReference>
<comment type="caution">
    <text evidence="3">The sequence shown here is derived from an EMBL/GenBank/DDBJ whole genome shotgun (WGS) entry which is preliminary data.</text>
</comment>
<protein>
    <recommendedName>
        <fullName evidence="5">ZZ-type domain-containing protein</fullName>
    </recommendedName>
</protein>
<sequence>MAAKDSALEETSTPLGLTLGFFKRFIEIHGGRDAFENLTTGAVCARFLLPWSFVRQASDVVCQPCLVVSYLDVVDALDDFFQENGLDDSVAVWFCTFCNNQHEIQDQVYDFDHWFGIFRSSLRSVGNVVMVMSPWNDPTTLRRTWCVFEVYASVVENARFEIAMGRSQKASFLQDIQDDGAFYKMLSTIQSEKSETTIPSDRDNIFQLIRDEVGFVKLDRMVFEVLEKWMLRTVDQQIEQAADVLSRAGWLMVKGTLLRMKSDYGDAAIVFRSAHDIYLCGKGPDCPDAWKALADTAAAMLERGGALDEVATMSEEALGHQIRLLSKDHEETLSSMDCLGNIYSRQGKYDVAMPLLMECYEKRRQLFGEEHLSTRNTMTELSIVCVNQNKLEEALDWSLRCFTVQKRVLGEDHPDTSRMQNNVGIIYLMLGKTSSALPFIQANLGNTFRLVGNFAESERILLDCLEKIQSDALAKAVCVRNLGLLYLCKHDYEVALTYYKEGLALMAEAYNRSNANYTRAIPPYFLLKMKTGCFEKLEEIDAFEKELIEAECYQDSWKNFQCHGCRGEIQGVVYECSKCPIQSLRYCRACIDLNKPESFCNHGMDAIMTTKPMARYIQEERLKLLAIDATWSEYDHYFLKYEAYCDANKVPLGERLPKDMSTSEQEEATSCCSFWFWR</sequence>
<evidence type="ECO:0000313" key="4">
    <source>
        <dbReference type="Proteomes" id="UP000481153"/>
    </source>
</evidence>
<accession>A0A6G0X6X6</accession>
<reference evidence="3 4" key="1">
    <citation type="submission" date="2019-07" db="EMBL/GenBank/DDBJ databases">
        <title>Genomics analysis of Aphanomyces spp. identifies a new class of oomycete effector associated with host adaptation.</title>
        <authorList>
            <person name="Gaulin E."/>
        </authorList>
    </citation>
    <scope>NUCLEOTIDE SEQUENCE [LARGE SCALE GENOMIC DNA]</scope>
    <source>
        <strain evidence="3 4">ATCC 201684</strain>
    </source>
</reference>
<gene>
    <name evidence="3" type="ORF">Ae201684_007961</name>
</gene>
<keyword evidence="4" id="KW-1185">Reference proteome</keyword>
<dbReference type="Gene3D" id="1.25.40.10">
    <property type="entry name" value="Tetratricopeptide repeat domain"/>
    <property type="match status" value="2"/>
</dbReference>
<name>A0A6G0X6X6_9STRA</name>
<dbReference type="SUPFAM" id="SSF48452">
    <property type="entry name" value="TPR-like"/>
    <property type="match status" value="2"/>
</dbReference>
<keyword evidence="1" id="KW-0677">Repeat</keyword>
<dbReference type="EMBL" id="VJMJ01000094">
    <property type="protein sequence ID" value="KAF0735643.1"/>
    <property type="molecule type" value="Genomic_DNA"/>
</dbReference>
<keyword evidence="2" id="KW-0802">TPR repeat</keyword>
<dbReference type="AlphaFoldDB" id="A0A6G0X6X6"/>
<dbReference type="PANTHER" id="PTHR45641">
    <property type="entry name" value="TETRATRICOPEPTIDE REPEAT PROTEIN (AFU_ORTHOLOGUE AFUA_6G03870)"/>
    <property type="match status" value="1"/>
</dbReference>
<evidence type="ECO:0008006" key="5">
    <source>
        <dbReference type="Google" id="ProtNLM"/>
    </source>
</evidence>